<accession>A0A5P8E4D1</accession>
<feature type="signal peptide" evidence="1">
    <location>
        <begin position="1"/>
        <end position="25"/>
    </location>
</feature>
<dbReference type="OrthoDB" id="975269at2"/>
<dbReference type="Proteomes" id="UP000249375">
    <property type="component" value="Chromosome"/>
</dbReference>
<dbReference type="Pfam" id="PF14391">
    <property type="entry name" value="DUF4421"/>
    <property type="match status" value="1"/>
</dbReference>
<organism evidence="2 3">
    <name type="scientific">Pseudoprevotella muciniphila</name>
    <dbReference type="NCBI Taxonomy" id="2133944"/>
    <lineage>
        <taxon>Bacteria</taxon>
        <taxon>Pseudomonadati</taxon>
        <taxon>Bacteroidota</taxon>
        <taxon>Bacteroidia</taxon>
        <taxon>Bacteroidales</taxon>
        <taxon>Prevotellaceae</taxon>
        <taxon>Pseudoprevotella</taxon>
    </lineage>
</organism>
<protein>
    <submittedName>
        <fullName evidence="2">DUF4421 domain-containing protein</fullName>
    </submittedName>
</protein>
<feature type="chain" id="PRO_5024295596" evidence="1">
    <location>
        <begin position="26"/>
        <end position="413"/>
    </location>
</feature>
<dbReference type="PROSITE" id="PS51257">
    <property type="entry name" value="PROKAR_LIPOPROTEIN"/>
    <property type="match status" value="1"/>
</dbReference>
<keyword evidence="3" id="KW-1185">Reference proteome</keyword>
<proteinExistence type="predicted"/>
<reference evidence="2 3" key="1">
    <citation type="submission" date="2018-11" db="EMBL/GenBank/DDBJ databases">
        <authorList>
            <person name="Na S.W."/>
            <person name="Baik M."/>
        </authorList>
    </citation>
    <scope>NUCLEOTIDE SEQUENCE [LARGE SCALE GENOMIC DNA]</scope>
    <source>
        <strain evidence="2 3">E39</strain>
    </source>
</reference>
<keyword evidence="1" id="KW-0732">Signal</keyword>
<dbReference type="KEGG" id="alq:C7Y71_001240"/>
<dbReference type="AlphaFoldDB" id="A0A5P8E4D1"/>
<dbReference type="RefSeq" id="WP_146739362.1">
    <property type="nucleotide sequence ID" value="NZ_CP033459.1"/>
</dbReference>
<gene>
    <name evidence="2" type="ORF">C7Y71_001240</name>
</gene>
<sequence length="413" mass="48012">MSIATIRTVAALIAVFFSCVLTMHGQDVRGDSLVGDKNNQNSVASFSDPKESLTVSDTIPEKIPKKRRKSINEFIEGWQRDFEKTFDDIDETWIEPNFYNYSFMLQNTNVYQSYYIRAGNDNGRKQSIQLNPTAAFRIGPYFGWRWLFLGYTFDVARPQKAGKQTEFTLSLYSSRIGFDFVYVKNNGNYTIGHVSGFDSLKTNVRGVKFNGMRNNTLSFNLYYVFNHKHFSYPAAFSQSTIQRKSCGSWMLGLRYDKQKCTFNHELLPPELRGENDEYLMDELKNTGYDYQNYNISFGYGYNWVCARNLLLAVSVMPSLGYRHTKGQSHNESLQTVTKNMWMDVRNLNVDVVSRLGFVWNTSRWYVGTSVVNHLFNYGKSNYSVTNALTYFNVYAGINFYKKKKYHKNGERRW</sequence>
<name>A0A5P8E4D1_9BACT</name>
<evidence type="ECO:0000313" key="2">
    <source>
        <dbReference type="EMBL" id="QFQ11758.1"/>
    </source>
</evidence>
<evidence type="ECO:0000256" key="1">
    <source>
        <dbReference type="SAM" id="SignalP"/>
    </source>
</evidence>
<dbReference type="EMBL" id="CP033459">
    <property type="protein sequence ID" value="QFQ11758.1"/>
    <property type="molecule type" value="Genomic_DNA"/>
</dbReference>
<evidence type="ECO:0000313" key="3">
    <source>
        <dbReference type="Proteomes" id="UP000249375"/>
    </source>
</evidence>
<dbReference type="InterPro" id="IPR025535">
    <property type="entry name" value="DUF4421"/>
</dbReference>